<accession>A0A9P5TWH1</accession>
<dbReference type="InterPro" id="IPR000172">
    <property type="entry name" value="GMC_OxRdtase_N"/>
</dbReference>
<evidence type="ECO:0000259" key="11">
    <source>
        <dbReference type="PROSITE" id="PS00624"/>
    </source>
</evidence>
<keyword evidence="3" id="KW-0285">Flavoprotein</keyword>
<dbReference type="GO" id="GO:0050660">
    <property type="term" value="F:flavin adenine dinucleotide binding"/>
    <property type="evidence" value="ECO:0007669"/>
    <property type="project" value="InterPro"/>
</dbReference>
<reference evidence="12" key="1">
    <citation type="submission" date="2020-11" db="EMBL/GenBank/DDBJ databases">
        <authorList>
            <consortium name="DOE Joint Genome Institute"/>
            <person name="Ahrendt S."/>
            <person name="Riley R."/>
            <person name="Andreopoulos W."/>
            <person name="Labutti K."/>
            <person name="Pangilinan J."/>
            <person name="Ruiz-Duenas F.J."/>
            <person name="Barrasa J.M."/>
            <person name="Sanchez-Garcia M."/>
            <person name="Camarero S."/>
            <person name="Miyauchi S."/>
            <person name="Serrano A."/>
            <person name="Linde D."/>
            <person name="Babiker R."/>
            <person name="Drula E."/>
            <person name="Ayuso-Fernandez I."/>
            <person name="Pacheco R."/>
            <person name="Padilla G."/>
            <person name="Ferreira P."/>
            <person name="Barriuso J."/>
            <person name="Kellner H."/>
            <person name="Castanera R."/>
            <person name="Alfaro M."/>
            <person name="Ramirez L."/>
            <person name="Pisabarro A.G."/>
            <person name="Kuo A."/>
            <person name="Tritt A."/>
            <person name="Lipzen A."/>
            <person name="He G."/>
            <person name="Yan M."/>
            <person name="Ng V."/>
            <person name="Cullen D."/>
            <person name="Martin F."/>
            <person name="Rosso M.-N."/>
            <person name="Henrissat B."/>
            <person name="Hibbett D."/>
            <person name="Martinez A.T."/>
            <person name="Grigoriev I.V."/>
        </authorList>
    </citation>
    <scope>NUCLEOTIDE SEQUENCE</scope>
    <source>
        <strain evidence="12">AH 40177</strain>
    </source>
</reference>
<feature type="active site" description="Proton acceptor" evidence="8">
    <location>
        <position position="608"/>
    </location>
</feature>
<keyword evidence="4 10" id="KW-0732">Signal</keyword>
<keyword evidence="7" id="KW-0325">Glycoprotein</keyword>
<dbReference type="InterPro" id="IPR036188">
    <property type="entry name" value="FAD/NAD-bd_sf"/>
</dbReference>
<dbReference type="Pfam" id="PF05199">
    <property type="entry name" value="GMC_oxred_C"/>
    <property type="match status" value="1"/>
</dbReference>
<gene>
    <name evidence="12" type="ORF">BDP27DRAFT_1454734</name>
</gene>
<evidence type="ECO:0000256" key="3">
    <source>
        <dbReference type="ARBA" id="ARBA00022630"/>
    </source>
</evidence>
<evidence type="ECO:0000256" key="8">
    <source>
        <dbReference type="PIRSR" id="PIRSR000137-1"/>
    </source>
</evidence>
<evidence type="ECO:0000256" key="10">
    <source>
        <dbReference type="SAM" id="SignalP"/>
    </source>
</evidence>
<dbReference type="Proteomes" id="UP000772434">
    <property type="component" value="Unassembled WGS sequence"/>
</dbReference>
<evidence type="ECO:0000256" key="4">
    <source>
        <dbReference type="ARBA" id="ARBA00022729"/>
    </source>
</evidence>
<keyword evidence="6" id="KW-0560">Oxidoreductase</keyword>
<evidence type="ECO:0000256" key="9">
    <source>
        <dbReference type="PIRSR" id="PIRSR000137-2"/>
    </source>
</evidence>
<name>A0A9P5TWH1_9AGAR</name>
<evidence type="ECO:0000256" key="5">
    <source>
        <dbReference type="ARBA" id="ARBA00022827"/>
    </source>
</evidence>
<evidence type="ECO:0000313" key="12">
    <source>
        <dbReference type="EMBL" id="KAF9049436.1"/>
    </source>
</evidence>
<comment type="similarity">
    <text evidence="2">Belongs to the GMC oxidoreductase family.</text>
</comment>
<feature type="signal peptide" evidence="10">
    <location>
        <begin position="1"/>
        <end position="16"/>
    </location>
</feature>
<dbReference type="SUPFAM" id="SSF54373">
    <property type="entry name" value="FAD-linked reductases, C-terminal domain"/>
    <property type="match status" value="1"/>
</dbReference>
<organism evidence="12 13">
    <name type="scientific">Rhodocollybia butyracea</name>
    <dbReference type="NCBI Taxonomy" id="206335"/>
    <lineage>
        <taxon>Eukaryota</taxon>
        <taxon>Fungi</taxon>
        <taxon>Dikarya</taxon>
        <taxon>Basidiomycota</taxon>
        <taxon>Agaricomycotina</taxon>
        <taxon>Agaricomycetes</taxon>
        <taxon>Agaricomycetidae</taxon>
        <taxon>Agaricales</taxon>
        <taxon>Marasmiineae</taxon>
        <taxon>Omphalotaceae</taxon>
        <taxon>Rhodocollybia</taxon>
    </lineage>
</organism>
<evidence type="ECO:0000256" key="1">
    <source>
        <dbReference type="ARBA" id="ARBA00001974"/>
    </source>
</evidence>
<evidence type="ECO:0000256" key="7">
    <source>
        <dbReference type="ARBA" id="ARBA00023180"/>
    </source>
</evidence>
<comment type="cofactor">
    <cofactor evidence="1 9">
        <name>FAD</name>
        <dbReference type="ChEBI" id="CHEBI:57692"/>
    </cofactor>
</comment>
<evidence type="ECO:0000256" key="6">
    <source>
        <dbReference type="ARBA" id="ARBA00023002"/>
    </source>
</evidence>
<dbReference type="PIRSF" id="PIRSF000137">
    <property type="entry name" value="Alcohol_oxidase"/>
    <property type="match status" value="1"/>
</dbReference>
<dbReference type="SUPFAM" id="SSF51905">
    <property type="entry name" value="FAD/NAD(P)-binding domain"/>
    <property type="match status" value="1"/>
</dbReference>
<dbReference type="OrthoDB" id="269227at2759"/>
<feature type="domain" description="Glucose-methanol-choline oxidoreductase N-terminal" evidence="11">
    <location>
        <begin position="311"/>
        <end position="325"/>
    </location>
</feature>
<dbReference type="PANTHER" id="PTHR11552:SF201">
    <property type="entry name" value="GLUCOSE-METHANOL-CHOLINE OXIDOREDUCTASE N-TERMINAL DOMAIN-CONTAINING PROTEIN"/>
    <property type="match status" value="1"/>
</dbReference>
<dbReference type="InterPro" id="IPR012132">
    <property type="entry name" value="GMC_OxRdtase"/>
</dbReference>
<feature type="chain" id="PRO_5040330664" description="Glucose-methanol-choline oxidoreductase N-terminal domain-containing protein" evidence="10">
    <location>
        <begin position="17"/>
        <end position="628"/>
    </location>
</feature>
<evidence type="ECO:0000313" key="13">
    <source>
        <dbReference type="Proteomes" id="UP000772434"/>
    </source>
</evidence>
<dbReference type="Gene3D" id="3.50.50.60">
    <property type="entry name" value="FAD/NAD(P)-binding domain"/>
    <property type="match status" value="1"/>
</dbReference>
<dbReference type="Pfam" id="PF00732">
    <property type="entry name" value="GMC_oxred_N"/>
    <property type="match status" value="1"/>
</dbReference>
<dbReference type="GO" id="GO:0016614">
    <property type="term" value="F:oxidoreductase activity, acting on CH-OH group of donors"/>
    <property type="evidence" value="ECO:0007669"/>
    <property type="project" value="InterPro"/>
</dbReference>
<dbReference type="EMBL" id="JADNRY010000473">
    <property type="protein sequence ID" value="KAF9049436.1"/>
    <property type="molecule type" value="Genomic_DNA"/>
</dbReference>
<evidence type="ECO:0000256" key="2">
    <source>
        <dbReference type="ARBA" id="ARBA00010790"/>
    </source>
</evidence>
<dbReference type="InterPro" id="IPR007867">
    <property type="entry name" value="GMC_OxRtase_C"/>
</dbReference>
<feature type="binding site" evidence="9">
    <location>
        <begin position="564"/>
        <end position="565"/>
    </location>
    <ligand>
        <name>FAD</name>
        <dbReference type="ChEBI" id="CHEBI:57692"/>
    </ligand>
</feature>
<dbReference type="Gene3D" id="3.30.560.10">
    <property type="entry name" value="Glucose Oxidase, domain 3"/>
    <property type="match status" value="1"/>
</dbReference>
<comment type="caution">
    <text evidence="12">The sequence shown here is derived from an EMBL/GenBank/DDBJ whole genome shotgun (WGS) entry which is preliminary data.</text>
</comment>
<dbReference type="PANTHER" id="PTHR11552">
    <property type="entry name" value="GLUCOSE-METHANOL-CHOLINE GMC OXIDOREDUCTASE"/>
    <property type="match status" value="1"/>
</dbReference>
<dbReference type="PROSITE" id="PS00624">
    <property type="entry name" value="GMC_OXRED_2"/>
    <property type="match status" value="1"/>
</dbReference>
<keyword evidence="13" id="KW-1185">Reference proteome</keyword>
<proteinExistence type="inferred from homology"/>
<feature type="active site" description="Proton donor" evidence="8">
    <location>
        <position position="565"/>
    </location>
</feature>
<keyword evidence="5 9" id="KW-0274">FAD</keyword>
<dbReference type="AlphaFoldDB" id="A0A9P5TWH1"/>
<sequence>MQGLCLLSLLTPLALGAAVDTRALRLHGLTTDAAAFAEQSYNYVIVGGGTAGLVLAARLTELSNITVGVIEAGVLRVGDPLVDTPVFQGEALFNPDYDWNFETVPQTHVSQRNLPANRWEKMLGGSSGLNFMIYQRGSAQDYNAWGQLGIGGGWDWDGLLPYFLRTETVTPGPAGALGFRGQAGESDEFEGRSGPLAIQYNNFYSPIETPYATAMQSFGVPFNPDPDSGNSTGLFNCAAAVDIKTGNRSYSAVEYFLANEARSNLVVLQGAQATKINLTPGRSAIATGVQFVVNGTTFTANATTEVILSAGAFQSPQLLELSGIGSPTVLEKFGIPVIVSNPNVGENLQDHTNVASQFQLNDPTLPNTSLLNTNETFKEQQEALYLDDHTGIFTYTVSDISFHPMQQFFTPEEMTELISELQTEVAAANLSSWQHQQFEIQLAELQAGEVGQMELAFFAGDISGTALPVGTEIVEILNFGSRHFSRGSVHIGSADPLAAPLIDPNYLQFTIDKQVVVRGAQIARNLTQTAPMASFIKTPVSPAANVTTEDDFEQFVLANLATEWHPVGTASLGPEGAGGVVSENLIVYGTSNLRVVDASVIPLQIAAHIQATVYAVAEKAADIIKSGN</sequence>
<protein>
    <recommendedName>
        <fullName evidence="11">Glucose-methanol-choline oxidoreductase N-terminal domain-containing protein</fullName>
    </recommendedName>
</protein>